<dbReference type="GO" id="GO:0003677">
    <property type="term" value="F:DNA binding"/>
    <property type="evidence" value="ECO:0007669"/>
    <property type="project" value="InterPro"/>
</dbReference>
<dbReference type="PANTHER" id="PTHR43236">
    <property type="entry name" value="ANTITOXIN HIGA1"/>
    <property type="match status" value="1"/>
</dbReference>
<evidence type="ECO:0000313" key="3">
    <source>
        <dbReference type="EMBL" id="MBK0419025.1"/>
    </source>
</evidence>
<organism evidence="3 4">
    <name type="scientific">Leucobacter chromiisoli</name>
    <dbReference type="NCBI Taxonomy" id="2796471"/>
    <lineage>
        <taxon>Bacteria</taxon>
        <taxon>Bacillati</taxon>
        <taxon>Actinomycetota</taxon>
        <taxon>Actinomycetes</taxon>
        <taxon>Micrococcales</taxon>
        <taxon>Microbacteriaceae</taxon>
        <taxon>Leucobacter</taxon>
    </lineage>
</organism>
<dbReference type="EMBL" id="JAEHOH010000010">
    <property type="protein sequence ID" value="MBK0419025.1"/>
    <property type="molecule type" value="Genomic_DNA"/>
</dbReference>
<evidence type="ECO:0000259" key="2">
    <source>
        <dbReference type="PROSITE" id="PS50943"/>
    </source>
</evidence>
<dbReference type="AlphaFoldDB" id="A0A934Q614"/>
<accession>A0A934Q614</accession>
<dbReference type="InterPro" id="IPR010982">
    <property type="entry name" value="Lambda_DNA-bd_dom_sf"/>
</dbReference>
<feature type="domain" description="HTH cro/C1-type" evidence="2">
    <location>
        <begin position="28"/>
        <end position="82"/>
    </location>
</feature>
<dbReference type="PANTHER" id="PTHR43236:SF1">
    <property type="entry name" value="BLL7220 PROTEIN"/>
    <property type="match status" value="1"/>
</dbReference>
<dbReference type="Proteomes" id="UP000608530">
    <property type="component" value="Unassembled WGS sequence"/>
</dbReference>
<dbReference type="Gene3D" id="1.10.10.2910">
    <property type="match status" value="1"/>
</dbReference>
<keyword evidence="4" id="KW-1185">Reference proteome</keyword>
<protein>
    <submittedName>
        <fullName evidence="3">ImmA/IrrE family metallo-endopeptidase</fullName>
    </submittedName>
</protein>
<dbReference type="InterPro" id="IPR001387">
    <property type="entry name" value="Cro/C1-type_HTH"/>
</dbReference>
<name>A0A934Q614_9MICO</name>
<dbReference type="Pfam" id="PF06114">
    <property type="entry name" value="Peptidase_M78"/>
    <property type="match status" value="1"/>
</dbReference>
<sequence length="381" mass="41826">MTEEVDPTERARRRRTTGTSVDFDGRRLSLARRLRRLQRTTLAAKTTVSAAAITQFERGTSRPTNTVVAELALALGVPTGFFQRGRAIEQVPASSAHFRSLRATPAIARDQALAFAEIALAVVDVFEQYVDFPPVTEIIDPVEDEPSRERIAELAAQARAKLGLQAGPVPNVVRLMEAHGIVVLRLPQDIDRKVDAFSTDVGSRPLVLLSPSKHDKARSRFDAAHELGHLVMHHEVEPGSKIIENQAHRFAAEFLAPSAELIPELPTRVDWEALLKLKAKWGISLKALIYRAHDLEVWGDYTYRNASKQLAVQGLPEPGPLGLPESPSLLGRAASLLKDAGIDSTDLAVASRLTEHQINEVIEAGSDLKPKLRLAIDPNEH</sequence>
<dbReference type="Pfam" id="PF01381">
    <property type="entry name" value="HTH_3"/>
    <property type="match status" value="1"/>
</dbReference>
<dbReference type="CDD" id="cd00093">
    <property type="entry name" value="HTH_XRE"/>
    <property type="match status" value="1"/>
</dbReference>
<dbReference type="InterPro" id="IPR052345">
    <property type="entry name" value="Rad_response_metalloprotease"/>
</dbReference>
<dbReference type="SUPFAM" id="SSF47413">
    <property type="entry name" value="lambda repressor-like DNA-binding domains"/>
    <property type="match status" value="1"/>
</dbReference>
<dbReference type="RefSeq" id="WP_200115166.1">
    <property type="nucleotide sequence ID" value="NZ_JAEHOH010000010.1"/>
</dbReference>
<gene>
    <name evidence="3" type="ORF">JD276_08250</name>
</gene>
<comment type="similarity">
    <text evidence="1">Belongs to the short-chain fatty acyl-CoA assimilation regulator (ScfR) family.</text>
</comment>
<dbReference type="PROSITE" id="PS50943">
    <property type="entry name" value="HTH_CROC1"/>
    <property type="match status" value="1"/>
</dbReference>
<dbReference type="InterPro" id="IPR010359">
    <property type="entry name" value="IrrE_HExxH"/>
</dbReference>
<evidence type="ECO:0000313" key="4">
    <source>
        <dbReference type="Proteomes" id="UP000608530"/>
    </source>
</evidence>
<evidence type="ECO:0000256" key="1">
    <source>
        <dbReference type="ARBA" id="ARBA00007227"/>
    </source>
</evidence>
<dbReference type="Gene3D" id="1.10.260.40">
    <property type="entry name" value="lambda repressor-like DNA-binding domains"/>
    <property type="match status" value="1"/>
</dbReference>
<comment type="caution">
    <text evidence="3">The sequence shown here is derived from an EMBL/GenBank/DDBJ whole genome shotgun (WGS) entry which is preliminary data.</text>
</comment>
<proteinExistence type="inferred from homology"/>
<reference evidence="3" key="1">
    <citation type="submission" date="2020-12" db="EMBL/GenBank/DDBJ databases">
        <title>Leucobacter sp. CAS1, isolated from Chromium sludge.</title>
        <authorList>
            <person name="Xu Z."/>
        </authorList>
    </citation>
    <scope>NUCLEOTIDE SEQUENCE</scope>
    <source>
        <strain evidence="3">CSA1</strain>
    </source>
</reference>
<dbReference type="SMART" id="SM00530">
    <property type="entry name" value="HTH_XRE"/>
    <property type="match status" value="1"/>
</dbReference>